<evidence type="ECO:0000313" key="1">
    <source>
        <dbReference type="EMBL" id="KAK1585275.1"/>
    </source>
</evidence>
<comment type="caution">
    <text evidence="1">The sequence shown here is derived from an EMBL/GenBank/DDBJ whole genome shotgun (WGS) entry which is preliminary data.</text>
</comment>
<gene>
    <name evidence="1" type="ORF">LY79DRAFT_275056</name>
</gene>
<proteinExistence type="predicted"/>
<name>A0AAD8PV80_9PEZI</name>
<keyword evidence="2" id="KW-1185">Reference proteome</keyword>
<accession>A0AAD8PV80</accession>
<dbReference type="GeneID" id="85436300"/>
<organism evidence="1 2">
    <name type="scientific">Colletotrichum navitas</name>
    <dbReference type="NCBI Taxonomy" id="681940"/>
    <lineage>
        <taxon>Eukaryota</taxon>
        <taxon>Fungi</taxon>
        <taxon>Dikarya</taxon>
        <taxon>Ascomycota</taxon>
        <taxon>Pezizomycotina</taxon>
        <taxon>Sordariomycetes</taxon>
        <taxon>Hypocreomycetidae</taxon>
        <taxon>Glomerellales</taxon>
        <taxon>Glomerellaceae</taxon>
        <taxon>Colletotrichum</taxon>
        <taxon>Colletotrichum graminicola species complex</taxon>
    </lineage>
</organism>
<evidence type="ECO:0000313" key="2">
    <source>
        <dbReference type="Proteomes" id="UP001230504"/>
    </source>
</evidence>
<dbReference type="Proteomes" id="UP001230504">
    <property type="component" value="Unassembled WGS sequence"/>
</dbReference>
<protein>
    <submittedName>
        <fullName evidence="1">Uncharacterized protein</fullName>
    </submittedName>
</protein>
<dbReference type="AlphaFoldDB" id="A0AAD8PV80"/>
<dbReference type="EMBL" id="JAHLJV010000046">
    <property type="protein sequence ID" value="KAK1585275.1"/>
    <property type="molecule type" value="Genomic_DNA"/>
</dbReference>
<dbReference type="RefSeq" id="XP_060412309.1">
    <property type="nucleotide sequence ID" value="XM_060552060.1"/>
</dbReference>
<sequence>MNIAGSKHKSKLVYVTFRDLSLLKLSRPAAPRACWPGSDIKVNNNQLGLLHRNPLPVLFDRAYSSVIFISFRLSSSESGRNHRGFCPQFRETNADQRHISPKTTPRSGIMANTFASPTPCLVLARPLCPQMVSPIGASSRGRKDGRLVGSFLSTWHGDVYTRIPSRCRT</sequence>
<reference evidence="1" key="1">
    <citation type="submission" date="2021-06" db="EMBL/GenBank/DDBJ databases">
        <title>Comparative genomics, transcriptomics and evolutionary studies reveal genomic signatures of adaptation to plant cell wall in hemibiotrophic fungi.</title>
        <authorList>
            <consortium name="DOE Joint Genome Institute"/>
            <person name="Baroncelli R."/>
            <person name="Diaz J.F."/>
            <person name="Benocci T."/>
            <person name="Peng M."/>
            <person name="Battaglia E."/>
            <person name="Haridas S."/>
            <person name="Andreopoulos W."/>
            <person name="Labutti K."/>
            <person name="Pangilinan J."/>
            <person name="Floch G.L."/>
            <person name="Makela M.R."/>
            <person name="Henrissat B."/>
            <person name="Grigoriev I.V."/>
            <person name="Crouch J.A."/>
            <person name="De Vries R.P."/>
            <person name="Sukno S.A."/>
            <person name="Thon M.R."/>
        </authorList>
    </citation>
    <scope>NUCLEOTIDE SEQUENCE</scope>
    <source>
        <strain evidence="1">CBS 125086</strain>
    </source>
</reference>